<dbReference type="GO" id="GO:0003697">
    <property type="term" value="F:single-stranded DNA binding"/>
    <property type="evidence" value="ECO:0007669"/>
    <property type="project" value="InterPro"/>
</dbReference>
<gene>
    <name evidence="8" type="ORF">ANDGO_01206</name>
</gene>
<sequence>MHSACFRLFSAASAMSSNAQQQQQHVAQKRKEIEQMRQQWLREKRIEEDRQAVEKELGIRPQSSSSSSFHAGPTKSSARNDQQQHAPPISAEASIRSSSNALAQSLSSSSASSSSSVSASSSSVLVNYDNTTEEVINRLADRLTDRLRDELREEIRKESVKEEAARQQMGTKLERYLASEIEAHTCPICYELMAPPERAPMLLFPCGHSFCAMCLRTHARTQVHADKCPLCRTKIQSQASNISLQNLIENFLKRRARMISGENPFSPAEEAALLAANPANPPIGSVRTSAAVSGILSDDVRYLQEYKTFSMRCEVLRNEFEDLQAEAATLSAKSKSGTVVLQRMEKDEVELEEQIKRLTLQLEIAREQTEEQRARVEANEVQLATAQKRLAVVEKTYSGLKLHKDKAKLILRGTNPQLAAEECSDDDDVAAADAGVGAGASSANSYR</sequence>
<dbReference type="InterPro" id="IPR017907">
    <property type="entry name" value="Znf_RING_CS"/>
</dbReference>
<feature type="coiled-coil region" evidence="5">
    <location>
        <begin position="306"/>
        <end position="379"/>
    </location>
</feature>
<feature type="domain" description="RING-type" evidence="7">
    <location>
        <begin position="186"/>
        <end position="232"/>
    </location>
</feature>
<protein>
    <submittedName>
        <fullName evidence="8">Conserved mitochondrial RING domain-containing protein</fullName>
    </submittedName>
</protein>
<dbReference type="GO" id="GO:0008270">
    <property type="term" value="F:zinc ion binding"/>
    <property type="evidence" value="ECO:0007669"/>
    <property type="project" value="UniProtKB-KW"/>
</dbReference>
<dbReference type="GO" id="GO:0061630">
    <property type="term" value="F:ubiquitin protein ligase activity"/>
    <property type="evidence" value="ECO:0007669"/>
    <property type="project" value="InterPro"/>
</dbReference>
<name>A0A8K0AID0_ANDGO</name>
<organism evidence="8 9">
    <name type="scientific">Andalucia godoyi</name>
    <name type="common">Flagellate</name>
    <dbReference type="NCBI Taxonomy" id="505711"/>
    <lineage>
        <taxon>Eukaryota</taxon>
        <taxon>Discoba</taxon>
        <taxon>Jakobida</taxon>
        <taxon>Andalucina</taxon>
        <taxon>Andaluciidae</taxon>
        <taxon>Andalucia</taxon>
    </lineage>
</organism>
<dbReference type="GO" id="GO:0006513">
    <property type="term" value="P:protein monoubiquitination"/>
    <property type="evidence" value="ECO:0007669"/>
    <property type="project" value="InterPro"/>
</dbReference>
<dbReference type="InterPro" id="IPR013083">
    <property type="entry name" value="Znf_RING/FYVE/PHD"/>
</dbReference>
<evidence type="ECO:0000256" key="5">
    <source>
        <dbReference type="SAM" id="Coils"/>
    </source>
</evidence>
<accession>A0A8K0AID0</accession>
<keyword evidence="2 4" id="KW-0863">Zinc-finger</keyword>
<keyword evidence="9" id="KW-1185">Reference proteome</keyword>
<comment type="caution">
    <text evidence="8">The sequence shown here is derived from an EMBL/GenBank/DDBJ whole genome shotgun (WGS) entry which is preliminary data.</text>
</comment>
<feature type="region of interest" description="Disordered" evidence="6">
    <location>
        <begin position="55"/>
        <end position="96"/>
    </location>
</feature>
<keyword evidence="1" id="KW-0479">Metal-binding</keyword>
<keyword evidence="5" id="KW-0175">Coiled coil</keyword>
<dbReference type="InterPro" id="IPR001841">
    <property type="entry name" value="Znf_RING"/>
</dbReference>
<dbReference type="PROSITE" id="PS50089">
    <property type="entry name" value="ZF_RING_2"/>
    <property type="match status" value="1"/>
</dbReference>
<evidence type="ECO:0000259" key="7">
    <source>
        <dbReference type="PROSITE" id="PS50089"/>
    </source>
</evidence>
<dbReference type="EMBL" id="VRVR01000052">
    <property type="protein sequence ID" value="KAF0852207.1"/>
    <property type="molecule type" value="Genomic_DNA"/>
</dbReference>
<evidence type="ECO:0000313" key="9">
    <source>
        <dbReference type="Proteomes" id="UP000799049"/>
    </source>
</evidence>
<evidence type="ECO:0000256" key="2">
    <source>
        <dbReference type="ARBA" id="ARBA00022771"/>
    </source>
</evidence>
<dbReference type="PANTHER" id="PTHR14134">
    <property type="entry name" value="E3 UBIQUITIN-PROTEIN LIGASE RAD18"/>
    <property type="match status" value="1"/>
</dbReference>
<dbReference type="OrthoDB" id="6105938at2759"/>
<evidence type="ECO:0000256" key="4">
    <source>
        <dbReference type="PROSITE-ProRule" id="PRU00175"/>
    </source>
</evidence>
<proteinExistence type="predicted"/>
<evidence type="ECO:0000256" key="6">
    <source>
        <dbReference type="SAM" id="MobiDB-lite"/>
    </source>
</evidence>
<keyword evidence="3" id="KW-0862">Zinc</keyword>
<dbReference type="PANTHER" id="PTHR14134:SF3">
    <property type="entry name" value="RING-CH-TYPE DOMAIN-CONTAINING PROTEIN"/>
    <property type="match status" value="1"/>
</dbReference>
<dbReference type="SMART" id="SM00184">
    <property type="entry name" value="RING"/>
    <property type="match status" value="1"/>
</dbReference>
<feature type="coiled-coil region" evidence="5">
    <location>
        <begin position="19"/>
        <end position="50"/>
    </location>
</feature>
<dbReference type="AlphaFoldDB" id="A0A8K0AID0"/>
<evidence type="ECO:0000256" key="1">
    <source>
        <dbReference type="ARBA" id="ARBA00022723"/>
    </source>
</evidence>
<dbReference type="GO" id="GO:0006301">
    <property type="term" value="P:DNA damage tolerance"/>
    <property type="evidence" value="ECO:0007669"/>
    <property type="project" value="InterPro"/>
</dbReference>
<dbReference type="Pfam" id="PF13445">
    <property type="entry name" value="zf-RING_UBOX"/>
    <property type="match status" value="1"/>
</dbReference>
<dbReference type="Proteomes" id="UP000799049">
    <property type="component" value="Unassembled WGS sequence"/>
</dbReference>
<dbReference type="InterPro" id="IPR027370">
    <property type="entry name" value="Znf-RING_euk"/>
</dbReference>
<feature type="compositionally biased region" description="Polar residues" evidence="6">
    <location>
        <begin position="61"/>
        <end position="85"/>
    </location>
</feature>
<evidence type="ECO:0000256" key="3">
    <source>
        <dbReference type="ARBA" id="ARBA00022833"/>
    </source>
</evidence>
<evidence type="ECO:0000313" key="8">
    <source>
        <dbReference type="EMBL" id="KAF0852207.1"/>
    </source>
</evidence>
<dbReference type="PROSITE" id="PS00518">
    <property type="entry name" value="ZF_RING_1"/>
    <property type="match status" value="1"/>
</dbReference>
<reference evidence="8" key="1">
    <citation type="submission" date="2019-09" db="EMBL/GenBank/DDBJ databases">
        <title>The Mitochondrial Proteome of the Jakobid, Andalucia godoyi, a Protist With the Most Gene-Rich and Bacteria-Like Mitochondrial Genome.</title>
        <authorList>
            <person name="Gray M.W."/>
            <person name="Burger G."/>
            <person name="Derelle R."/>
            <person name="Klimes V."/>
            <person name="Leger M."/>
            <person name="Sarrasin M."/>
            <person name="Vlcek C."/>
            <person name="Roger A.J."/>
            <person name="Elias M."/>
            <person name="Lang B.F."/>
        </authorList>
    </citation>
    <scope>NUCLEOTIDE SEQUENCE</scope>
    <source>
        <strain evidence="8">And28</strain>
    </source>
</reference>
<dbReference type="SUPFAM" id="SSF57850">
    <property type="entry name" value="RING/U-box"/>
    <property type="match status" value="1"/>
</dbReference>
<dbReference type="InterPro" id="IPR039577">
    <property type="entry name" value="Rad18"/>
</dbReference>
<dbReference type="Gene3D" id="3.30.40.10">
    <property type="entry name" value="Zinc/RING finger domain, C3HC4 (zinc finger)"/>
    <property type="match status" value="1"/>
</dbReference>